<dbReference type="SUPFAM" id="SSF74650">
    <property type="entry name" value="Galactose mutarotase-like"/>
    <property type="match status" value="1"/>
</dbReference>
<dbReference type="PANTHER" id="PTHR10091">
    <property type="entry name" value="ALDOSE-1-EPIMERASE"/>
    <property type="match status" value="1"/>
</dbReference>
<sequence>MTRVATALAACAAMLALGAPAQAQSVSVRDYGALSDGRMVHEYTLSSGDGMDVRVLDYGGIVTAVLVPDRDGRRDNVVLALPDIAAIEARPNFSAIIGRYAGRLSGHGVTIDGKFHALDTNDAGIITHGGKGGFGAQLWQARETPMPRRAALTLTLVSPDGDNGFPGTMTTQVTFSVGRDHVLRLDYRATTTAPTVVNLTHHAFFNLAGAGEEGVDRQWIHVAASRYTPLGDHSLPTGAIATLDDMPLDLRGWTRLGAVMRSPWPGIVAMRGLDHYWVLDGWGGDGRSVAPQACLYDPGSGRLLAVRTSEPGMQLYTGNGFDGMREAMAGDGRRYFLRQGDGIALETQHFPDSPAHPQFPSTVLRPGAAMTSTTSFRFAALKDPEDGPPPAGACGG</sequence>
<comment type="caution">
    <text evidence="9">The sequence shown here is derived from an EMBL/GenBank/DDBJ whole genome shotgun (WGS) entry which is preliminary data.</text>
</comment>
<dbReference type="GO" id="GO:0004034">
    <property type="term" value="F:aldose 1-epimerase activity"/>
    <property type="evidence" value="ECO:0007669"/>
    <property type="project" value="UniProtKB-EC"/>
</dbReference>
<evidence type="ECO:0000256" key="6">
    <source>
        <dbReference type="PIRSR" id="PIRSR005096-1"/>
    </source>
</evidence>
<keyword evidence="10" id="KW-1185">Reference proteome</keyword>
<dbReference type="InterPro" id="IPR015443">
    <property type="entry name" value="Aldose_1-epimerase"/>
</dbReference>
<feature type="signal peptide" evidence="8">
    <location>
        <begin position="1"/>
        <end position="23"/>
    </location>
</feature>
<reference evidence="9" key="2">
    <citation type="submission" date="2020-09" db="EMBL/GenBank/DDBJ databases">
        <authorList>
            <person name="Sun Q."/>
            <person name="Zhou Y."/>
        </authorList>
    </citation>
    <scope>NUCLEOTIDE SEQUENCE</scope>
    <source>
        <strain evidence="9">CGMCC 1.15360</strain>
    </source>
</reference>
<name>A0A916Z9J5_9SPHN</name>
<feature type="active site" description="Proton donor" evidence="6">
    <location>
        <position position="202"/>
    </location>
</feature>
<evidence type="ECO:0000313" key="9">
    <source>
        <dbReference type="EMBL" id="GGD82465.1"/>
    </source>
</evidence>
<dbReference type="Pfam" id="PF01263">
    <property type="entry name" value="Aldose_epim"/>
    <property type="match status" value="1"/>
</dbReference>
<evidence type="ECO:0000256" key="5">
    <source>
        <dbReference type="PIRNR" id="PIRNR005096"/>
    </source>
</evidence>
<dbReference type="EC" id="5.1.3.3" evidence="5"/>
<dbReference type="Gene3D" id="2.70.98.10">
    <property type="match status" value="1"/>
</dbReference>
<feature type="binding site" evidence="7">
    <location>
        <position position="274"/>
    </location>
    <ligand>
        <name>beta-D-galactose</name>
        <dbReference type="ChEBI" id="CHEBI:27667"/>
    </ligand>
</feature>
<feature type="chain" id="PRO_5037932204" description="Aldose 1-epimerase" evidence="8">
    <location>
        <begin position="24"/>
        <end position="396"/>
    </location>
</feature>
<dbReference type="GO" id="GO:0006006">
    <property type="term" value="P:glucose metabolic process"/>
    <property type="evidence" value="ECO:0007669"/>
    <property type="project" value="TreeGrafter"/>
</dbReference>
<dbReference type="AlphaFoldDB" id="A0A916Z9J5"/>
<keyword evidence="8" id="KW-0732">Signal</keyword>
<dbReference type="GO" id="GO:0005737">
    <property type="term" value="C:cytoplasm"/>
    <property type="evidence" value="ECO:0007669"/>
    <property type="project" value="TreeGrafter"/>
</dbReference>
<dbReference type="GO" id="GO:0030246">
    <property type="term" value="F:carbohydrate binding"/>
    <property type="evidence" value="ECO:0007669"/>
    <property type="project" value="InterPro"/>
</dbReference>
<dbReference type="CDD" id="cd09019">
    <property type="entry name" value="galactose_mutarotase_like"/>
    <property type="match status" value="1"/>
</dbReference>
<dbReference type="InterPro" id="IPR011013">
    <property type="entry name" value="Gal_mutarotase_sf_dom"/>
</dbReference>
<feature type="active site" description="Proton acceptor" evidence="6">
    <location>
        <position position="346"/>
    </location>
</feature>
<evidence type="ECO:0000256" key="1">
    <source>
        <dbReference type="ARBA" id="ARBA00005028"/>
    </source>
</evidence>
<dbReference type="InterPro" id="IPR047215">
    <property type="entry name" value="Galactose_mutarotase-like"/>
</dbReference>
<evidence type="ECO:0000313" key="10">
    <source>
        <dbReference type="Proteomes" id="UP000612349"/>
    </source>
</evidence>
<accession>A0A916Z9J5</accession>
<dbReference type="Proteomes" id="UP000612349">
    <property type="component" value="Unassembled WGS sequence"/>
</dbReference>
<keyword evidence="3 5" id="KW-0413">Isomerase</keyword>
<keyword evidence="4 5" id="KW-0119">Carbohydrate metabolism</keyword>
<comment type="pathway">
    <text evidence="1 5">Carbohydrate metabolism; hexose metabolism.</text>
</comment>
<evidence type="ECO:0000256" key="4">
    <source>
        <dbReference type="ARBA" id="ARBA00023277"/>
    </source>
</evidence>
<reference evidence="9" key="1">
    <citation type="journal article" date="2014" name="Int. J. Syst. Evol. Microbiol.">
        <title>Complete genome sequence of Corynebacterium casei LMG S-19264T (=DSM 44701T), isolated from a smear-ripened cheese.</title>
        <authorList>
            <consortium name="US DOE Joint Genome Institute (JGI-PGF)"/>
            <person name="Walter F."/>
            <person name="Albersmeier A."/>
            <person name="Kalinowski J."/>
            <person name="Ruckert C."/>
        </authorList>
    </citation>
    <scope>NUCLEOTIDE SEQUENCE</scope>
    <source>
        <strain evidence="9">CGMCC 1.15360</strain>
    </source>
</reference>
<evidence type="ECO:0000256" key="3">
    <source>
        <dbReference type="ARBA" id="ARBA00023235"/>
    </source>
</evidence>
<comment type="similarity">
    <text evidence="2 5">Belongs to the aldose epimerase family.</text>
</comment>
<evidence type="ECO:0000256" key="7">
    <source>
        <dbReference type="PIRSR" id="PIRSR005096-2"/>
    </source>
</evidence>
<gene>
    <name evidence="9" type="primary">galM</name>
    <name evidence="9" type="ORF">GCM10010990_35610</name>
</gene>
<dbReference type="RefSeq" id="WP_172808208.1">
    <property type="nucleotide sequence ID" value="NZ_BMIP01000012.1"/>
</dbReference>
<evidence type="ECO:0000256" key="8">
    <source>
        <dbReference type="SAM" id="SignalP"/>
    </source>
</evidence>
<protein>
    <recommendedName>
        <fullName evidence="5">Aldose 1-epimerase</fullName>
        <ecNumber evidence="5">5.1.3.3</ecNumber>
    </recommendedName>
</protein>
<dbReference type="InterPro" id="IPR008183">
    <property type="entry name" value="Aldose_1/G6P_1-epimerase"/>
</dbReference>
<dbReference type="PANTHER" id="PTHR10091:SF0">
    <property type="entry name" value="GALACTOSE MUTAROTASE"/>
    <property type="match status" value="1"/>
</dbReference>
<comment type="catalytic activity">
    <reaction evidence="5">
        <text>alpha-D-glucose = beta-D-glucose</text>
        <dbReference type="Rhea" id="RHEA:10264"/>
        <dbReference type="ChEBI" id="CHEBI:15903"/>
        <dbReference type="ChEBI" id="CHEBI:17925"/>
        <dbReference type="EC" id="5.1.3.3"/>
    </reaction>
</comment>
<proteinExistence type="inferred from homology"/>
<dbReference type="GO" id="GO:0033499">
    <property type="term" value="P:galactose catabolic process via UDP-galactose, Leloir pathway"/>
    <property type="evidence" value="ECO:0007669"/>
    <property type="project" value="TreeGrafter"/>
</dbReference>
<organism evidence="9 10">
    <name type="scientific">Croceicoccus mobilis</name>
    <dbReference type="NCBI Taxonomy" id="1703339"/>
    <lineage>
        <taxon>Bacteria</taxon>
        <taxon>Pseudomonadati</taxon>
        <taxon>Pseudomonadota</taxon>
        <taxon>Alphaproteobacteria</taxon>
        <taxon>Sphingomonadales</taxon>
        <taxon>Erythrobacteraceae</taxon>
        <taxon>Croceicoccus</taxon>
    </lineage>
</organism>
<dbReference type="PIRSF" id="PIRSF005096">
    <property type="entry name" value="GALM"/>
    <property type="match status" value="1"/>
</dbReference>
<dbReference type="EMBL" id="BMIP01000012">
    <property type="protein sequence ID" value="GGD82465.1"/>
    <property type="molecule type" value="Genomic_DNA"/>
</dbReference>
<dbReference type="InterPro" id="IPR014718">
    <property type="entry name" value="GH-type_carb-bd"/>
</dbReference>
<evidence type="ECO:0000256" key="2">
    <source>
        <dbReference type="ARBA" id="ARBA00006206"/>
    </source>
</evidence>